<protein>
    <recommendedName>
        <fullName evidence="3">GAF domain-containing protein</fullName>
    </recommendedName>
</protein>
<evidence type="ECO:0000313" key="1">
    <source>
        <dbReference type="EMBL" id="MPY45393.1"/>
    </source>
</evidence>
<keyword evidence="2" id="KW-1185">Reference proteome</keyword>
<name>A0A5N8WD46_9ACTN</name>
<organism evidence="1 2">
    <name type="scientific">Streptomyces phyllanthi</name>
    <dbReference type="NCBI Taxonomy" id="1803180"/>
    <lineage>
        <taxon>Bacteria</taxon>
        <taxon>Bacillati</taxon>
        <taxon>Actinomycetota</taxon>
        <taxon>Actinomycetes</taxon>
        <taxon>Kitasatosporales</taxon>
        <taxon>Streptomycetaceae</taxon>
        <taxon>Streptomyces</taxon>
    </lineage>
</organism>
<evidence type="ECO:0008006" key="3">
    <source>
        <dbReference type="Google" id="ProtNLM"/>
    </source>
</evidence>
<sequence length="71" mass="7873">MAENVPFRLAFAVAPLRGARDCRGALLLMWPPHRPDQLTLHERRHIAFGARRIARVLDTGAHPAVAQGTQP</sequence>
<proteinExistence type="predicted"/>
<dbReference type="EMBL" id="VJZE01000447">
    <property type="protein sequence ID" value="MPY45393.1"/>
    <property type="molecule type" value="Genomic_DNA"/>
</dbReference>
<dbReference type="Proteomes" id="UP000326979">
    <property type="component" value="Unassembled WGS sequence"/>
</dbReference>
<gene>
    <name evidence="1" type="ORF">FNH04_37480</name>
</gene>
<dbReference type="RefSeq" id="WP_152790296.1">
    <property type="nucleotide sequence ID" value="NZ_BAABEQ010000032.1"/>
</dbReference>
<reference evidence="1 2" key="1">
    <citation type="submission" date="2019-07" db="EMBL/GenBank/DDBJ databases">
        <title>New species of Amycolatopsis and Streptomyces.</title>
        <authorList>
            <person name="Duangmal K."/>
            <person name="Teo W.F.A."/>
            <person name="Lipun K."/>
        </authorList>
    </citation>
    <scope>NUCLEOTIDE SEQUENCE [LARGE SCALE GENOMIC DNA]</scope>
    <source>
        <strain evidence="1 2">TISTR 2346</strain>
    </source>
</reference>
<evidence type="ECO:0000313" key="2">
    <source>
        <dbReference type="Proteomes" id="UP000326979"/>
    </source>
</evidence>
<dbReference type="AlphaFoldDB" id="A0A5N8WD46"/>
<accession>A0A5N8WD46</accession>
<comment type="caution">
    <text evidence="1">The sequence shown here is derived from an EMBL/GenBank/DDBJ whole genome shotgun (WGS) entry which is preliminary data.</text>
</comment>